<feature type="compositionally biased region" description="Polar residues" evidence="1">
    <location>
        <begin position="305"/>
        <end position="330"/>
    </location>
</feature>
<evidence type="ECO:0000256" key="1">
    <source>
        <dbReference type="SAM" id="MobiDB-lite"/>
    </source>
</evidence>
<dbReference type="InterPro" id="IPR011992">
    <property type="entry name" value="EF-hand-dom_pair"/>
</dbReference>
<organism evidence="2 3">
    <name type="scientific">Acrasis kona</name>
    <dbReference type="NCBI Taxonomy" id="1008807"/>
    <lineage>
        <taxon>Eukaryota</taxon>
        <taxon>Discoba</taxon>
        <taxon>Heterolobosea</taxon>
        <taxon>Tetramitia</taxon>
        <taxon>Eutetramitia</taxon>
        <taxon>Acrasidae</taxon>
        <taxon>Acrasis</taxon>
    </lineage>
</organism>
<dbReference type="Proteomes" id="UP001431209">
    <property type="component" value="Unassembled WGS sequence"/>
</dbReference>
<dbReference type="EMBL" id="JAOPGA020001505">
    <property type="protein sequence ID" value="KAL0488994.1"/>
    <property type="molecule type" value="Genomic_DNA"/>
</dbReference>
<dbReference type="SUPFAM" id="SSF47473">
    <property type="entry name" value="EF-hand"/>
    <property type="match status" value="1"/>
</dbReference>
<gene>
    <name evidence="2" type="ORF">AKO1_013422</name>
</gene>
<accession>A0AAW2ZI09</accession>
<evidence type="ECO:0000313" key="3">
    <source>
        <dbReference type="Proteomes" id="UP001431209"/>
    </source>
</evidence>
<protein>
    <submittedName>
        <fullName evidence="2">Glutaredoxin</fullName>
    </submittedName>
</protein>
<name>A0AAW2ZI09_9EUKA</name>
<reference evidence="2 3" key="1">
    <citation type="submission" date="2024-03" db="EMBL/GenBank/DDBJ databases">
        <title>The Acrasis kona genome and developmental transcriptomes reveal deep origins of eukaryotic multicellular pathways.</title>
        <authorList>
            <person name="Sheikh S."/>
            <person name="Fu C.-J."/>
            <person name="Brown M.W."/>
            <person name="Baldauf S.L."/>
        </authorList>
    </citation>
    <scope>NUCLEOTIDE SEQUENCE [LARGE SCALE GENOMIC DNA]</scope>
    <source>
        <strain evidence="2 3">ATCC MYA-3509</strain>
    </source>
</reference>
<feature type="compositionally biased region" description="Basic residues" evidence="1">
    <location>
        <begin position="373"/>
        <end position="384"/>
    </location>
</feature>
<sequence length="384" mass="43994">MTFTPSVMEDFMHLFSILNVGPGIITRVEASMVLGEIGLRSIEQPLDEIFLKNTLGLSWIEFVKCISRVFDIHRLQLISIARRQFDKIDIEHTGALNEQQLLDFVDSLITDQVLSNDASEQLKGHLPQLTWPQILETKFALDEILSKMDRRKKNEDYDELLDQNDSLTDDEYDSPRSNTEPTKSPFNVPAIPKWKELSQNNLSPTLPTQISLDMTPTEQQGDLELRIAQCFRKEQEIQYIMATLHEKEASLIAWEQSLREREAVIEKREKSRFDIVLTEQTSQPAIPNGYVQKNALGGSGKLNHIITSSTSSPQNTELSDNNNSPTNSESPIDKRQTRKQTVFDKAMNFFKKREIDSKMEVQTPVQPPVRSLSARHRRPSLKKM</sequence>
<proteinExistence type="predicted"/>
<evidence type="ECO:0000313" key="2">
    <source>
        <dbReference type="EMBL" id="KAL0488994.1"/>
    </source>
</evidence>
<feature type="region of interest" description="Disordered" evidence="1">
    <location>
        <begin position="302"/>
        <end position="384"/>
    </location>
</feature>
<keyword evidence="3" id="KW-1185">Reference proteome</keyword>
<feature type="compositionally biased region" description="Polar residues" evidence="1">
    <location>
        <begin position="175"/>
        <end position="185"/>
    </location>
</feature>
<feature type="compositionally biased region" description="Acidic residues" evidence="1">
    <location>
        <begin position="156"/>
        <end position="172"/>
    </location>
</feature>
<dbReference type="AlphaFoldDB" id="A0AAW2ZI09"/>
<feature type="region of interest" description="Disordered" evidence="1">
    <location>
        <begin position="156"/>
        <end position="187"/>
    </location>
</feature>
<comment type="caution">
    <text evidence="2">The sequence shown here is derived from an EMBL/GenBank/DDBJ whole genome shotgun (WGS) entry which is preliminary data.</text>
</comment>